<dbReference type="AlphaFoldDB" id="A0A0C3C3R8"/>
<sequence>MRGLGTSTYQAKELFGWRSFEYVQFQEFKGGKVRSNLITSWSSTSEMSTLRVFRQEEK</sequence>
<organism evidence="1 2">
    <name type="scientific">Hebeloma cylindrosporum</name>
    <dbReference type="NCBI Taxonomy" id="76867"/>
    <lineage>
        <taxon>Eukaryota</taxon>
        <taxon>Fungi</taxon>
        <taxon>Dikarya</taxon>
        <taxon>Basidiomycota</taxon>
        <taxon>Agaricomycotina</taxon>
        <taxon>Agaricomycetes</taxon>
        <taxon>Agaricomycetidae</taxon>
        <taxon>Agaricales</taxon>
        <taxon>Agaricineae</taxon>
        <taxon>Hymenogastraceae</taxon>
        <taxon>Hebeloma</taxon>
    </lineage>
</organism>
<evidence type="ECO:0000313" key="1">
    <source>
        <dbReference type="EMBL" id="KIM38216.1"/>
    </source>
</evidence>
<name>A0A0C3C3R8_HEBCY</name>
<dbReference type="EMBL" id="KN831792">
    <property type="protein sequence ID" value="KIM38216.1"/>
    <property type="molecule type" value="Genomic_DNA"/>
</dbReference>
<reference evidence="1 2" key="1">
    <citation type="submission" date="2014-04" db="EMBL/GenBank/DDBJ databases">
        <authorList>
            <consortium name="DOE Joint Genome Institute"/>
            <person name="Kuo A."/>
            <person name="Gay G."/>
            <person name="Dore J."/>
            <person name="Kohler A."/>
            <person name="Nagy L.G."/>
            <person name="Floudas D."/>
            <person name="Copeland A."/>
            <person name="Barry K.W."/>
            <person name="Cichocki N."/>
            <person name="Veneault-Fourrey C."/>
            <person name="LaButti K."/>
            <person name="Lindquist E.A."/>
            <person name="Lipzen A."/>
            <person name="Lundell T."/>
            <person name="Morin E."/>
            <person name="Murat C."/>
            <person name="Sun H."/>
            <person name="Tunlid A."/>
            <person name="Henrissat B."/>
            <person name="Grigoriev I.V."/>
            <person name="Hibbett D.S."/>
            <person name="Martin F."/>
            <person name="Nordberg H.P."/>
            <person name="Cantor M.N."/>
            <person name="Hua S.X."/>
        </authorList>
    </citation>
    <scope>NUCLEOTIDE SEQUENCE [LARGE SCALE GENOMIC DNA]</scope>
    <source>
        <strain evidence="2">h7</strain>
    </source>
</reference>
<dbReference type="Proteomes" id="UP000053424">
    <property type="component" value="Unassembled WGS sequence"/>
</dbReference>
<dbReference type="HOGENOM" id="CLU_2979329_0_0_1"/>
<evidence type="ECO:0000313" key="2">
    <source>
        <dbReference type="Proteomes" id="UP000053424"/>
    </source>
</evidence>
<keyword evidence="2" id="KW-1185">Reference proteome</keyword>
<reference evidence="2" key="2">
    <citation type="submission" date="2015-01" db="EMBL/GenBank/DDBJ databases">
        <title>Evolutionary Origins and Diversification of the Mycorrhizal Mutualists.</title>
        <authorList>
            <consortium name="DOE Joint Genome Institute"/>
            <consortium name="Mycorrhizal Genomics Consortium"/>
            <person name="Kohler A."/>
            <person name="Kuo A."/>
            <person name="Nagy L.G."/>
            <person name="Floudas D."/>
            <person name="Copeland A."/>
            <person name="Barry K.W."/>
            <person name="Cichocki N."/>
            <person name="Veneault-Fourrey C."/>
            <person name="LaButti K."/>
            <person name="Lindquist E.A."/>
            <person name="Lipzen A."/>
            <person name="Lundell T."/>
            <person name="Morin E."/>
            <person name="Murat C."/>
            <person name="Riley R."/>
            <person name="Ohm R."/>
            <person name="Sun H."/>
            <person name="Tunlid A."/>
            <person name="Henrissat B."/>
            <person name="Grigoriev I.V."/>
            <person name="Hibbett D.S."/>
            <person name="Martin F."/>
        </authorList>
    </citation>
    <scope>NUCLEOTIDE SEQUENCE [LARGE SCALE GENOMIC DNA]</scope>
    <source>
        <strain evidence="2">h7</strain>
    </source>
</reference>
<accession>A0A0C3C3R8</accession>
<proteinExistence type="predicted"/>
<protein>
    <submittedName>
        <fullName evidence="1">Uncharacterized protein</fullName>
    </submittedName>
</protein>
<gene>
    <name evidence="1" type="ORF">M413DRAFT_447963</name>
</gene>